<protein>
    <recommendedName>
        <fullName evidence="7">ABC transporter domain-containing protein</fullName>
    </recommendedName>
</protein>
<dbReference type="InterPro" id="IPR027417">
    <property type="entry name" value="P-loop_NTPase"/>
</dbReference>
<evidence type="ECO:0000259" key="7">
    <source>
        <dbReference type="Pfam" id="PF00005"/>
    </source>
</evidence>
<reference evidence="8" key="1">
    <citation type="submission" date="2020-11" db="EMBL/GenBank/DDBJ databases">
        <authorList>
            <person name="Tran Van P."/>
        </authorList>
    </citation>
    <scope>NUCLEOTIDE SEQUENCE</scope>
</reference>
<dbReference type="PANTHER" id="PTHR48041:SF15">
    <property type="entry name" value="FI05267P"/>
    <property type="match status" value="1"/>
</dbReference>
<dbReference type="InterPro" id="IPR050352">
    <property type="entry name" value="ABCG_transporters"/>
</dbReference>
<dbReference type="GO" id="GO:0005524">
    <property type="term" value="F:ATP binding"/>
    <property type="evidence" value="ECO:0007669"/>
    <property type="project" value="InterPro"/>
</dbReference>
<comment type="subcellular location">
    <subcellularLocation>
        <location evidence="1">Membrane</location>
        <topology evidence="1">Multi-pass membrane protein</topology>
    </subcellularLocation>
</comment>
<keyword evidence="5" id="KW-1133">Transmembrane helix</keyword>
<keyword evidence="3" id="KW-0813">Transport</keyword>
<evidence type="ECO:0000313" key="8">
    <source>
        <dbReference type="EMBL" id="CAD7400973.1"/>
    </source>
</evidence>
<gene>
    <name evidence="8" type="ORF">TPSB3V08_LOCUS2869</name>
</gene>
<dbReference type="SUPFAM" id="SSF52540">
    <property type="entry name" value="P-loop containing nucleoside triphosphate hydrolases"/>
    <property type="match status" value="1"/>
</dbReference>
<keyword evidence="6" id="KW-0472">Membrane</keyword>
<dbReference type="GO" id="GO:0016887">
    <property type="term" value="F:ATP hydrolysis activity"/>
    <property type="evidence" value="ECO:0007669"/>
    <property type="project" value="InterPro"/>
</dbReference>
<dbReference type="InterPro" id="IPR003439">
    <property type="entry name" value="ABC_transporter-like_ATP-bd"/>
</dbReference>
<proteinExistence type="inferred from homology"/>
<evidence type="ECO:0000256" key="6">
    <source>
        <dbReference type="ARBA" id="ARBA00023136"/>
    </source>
</evidence>
<name>A0A7R9CT43_TIMPO</name>
<accession>A0A7R9CT43</accession>
<organism evidence="8">
    <name type="scientific">Timema poppense</name>
    <name type="common">Walking stick</name>
    <dbReference type="NCBI Taxonomy" id="170557"/>
    <lineage>
        <taxon>Eukaryota</taxon>
        <taxon>Metazoa</taxon>
        <taxon>Ecdysozoa</taxon>
        <taxon>Arthropoda</taxon>
        <taxon>Hexapoda</taxon>
        <taxon>Insecta</taxon>
        <taxon>Pterygota</taxon>
        <taxon>Neoptera</taxon>
        <taxon>Polyneoptera</taxon>
        <taxon>Phasmatodea</taxon>
        <taxon>Timematodea</taxon>
        <taxon>Timematoidea</taxon>
        <taxon>Timematidae</taxon>
        <taxon>Timema</taxon>
    </lineage>
</organism>
<feature type="domain" description="ABC transporter" evidence="7">
    <location>
        <begin position="14"/>
        <end position="121"/>
    </location>
</feature>
<evidence type="ECO:0000256" key="4">
    <source>
        <dbReference type="ARBA" id="ARBA00022692"/>
    </source>
</evidence>
<dbReference type="GO" id="GO:0042626">
    <property type="term" value="F:ATPase-coupled transmembrane transporter activity"/>
    <property type="evidence" value="ECO:0007669"/>
    <property type="project" value="TreeGrafter"/>
</dbReference>
<dbReference type="GO" id="GO:0005886">
    <property type="term" value="C:plasma membrane"/>
    <property type="evidence" value="ECO:0007669"/>
    <property type="project" value="TreeGrafter"/>
</dbReference>
<comment type="similarity">
    <text evidence="2">Belongs to the ABC transporter superfamily. ABCG family. Eye pigment precursor importer (TC 3.A.1.204) subfamily.</text>
</comment>
<evidence type="ECO:0000256" key="1">
    <source>
        <dbReference type="ARBA" id="ARBA00004141"/>
    </source>
</evidence>
<dbReference type="Gene3D" id="3.40.50.300">
    <property type="entry name" value="P-loop containing nucleotide triphosphate hydrolases"/>
    <property type="match status" value="1"/>
</dbReference>
<evidence type="ECO:0000256" key="5">
    <source>
        <dbReference type="ARBA" id="ARBA00022989"/>
    </source>
</evidence>
<dbReference type="EMBL" id="OD001197">
    <property type="protein sequence ID" value="CAD7400973.1"/>
    <property type="molecule type" value="Genomic_DNA"/>
</dbReference>
<sequence>MPLENGSLRCAEVTGSVSINGHPRNLRQFRKLSRYIMQEDLLQPHITVQEAMLMAASLKLGDLLSKEKKLAVIEEILDMLRLMNAKNTVTSRLSGGERKRLSIALELVNNPPVIFLDEPTTLKWLRSFWQLESFNTRIAAASPIINQR</sequence>
<evidence type="ECO:0000256" key="3">
    <source>
        <dbReference type="ARBA" id="ARBA00022448"/>
    </source>
</evidence>
<dbReference type="PANTHER" id="PTHR48041">
    <property type="entry name" value="ABC TRANSPORTER G FAMILY MEMBER 28"/>
    <property type="match status" value="1"/>
</dbReference>
<dbReference type="AlphaFoldDB" id="A0A7R9CT43"/>
<dbReference type="Pfam" id="PF00005">
    <property type="entry name" value="ABC_tran"/>
    <property type="match status" value="1"/>
</dbReference>
<evidence type="ECO:0000256" key="2">
    <source>
        <dbReference type="ARBA" id="ARBA00005814"/>
    </source>
</evidence>
<keyword evidence="4" id="KW-0812">Transmembrane</keyword>